<dbReference type="EMBL" id="JAUHJS010000002">
    <property type="protein sequence ID" value="MDN4164903.1"/>
    <property type="molecule type" value="Genomic_DNA"/>
</dbReference>
<name>A0ABT8F3E6_9BACT</name>
<keyword evidence="3" id="KW-1185">Reference proteome</keyword>
<feature type="signal peptide" evidence="1">
    <location>
        <begin position="1"/>
        <end position="18"/>
    </location>
</feature>
<reference evidence="2" key="1">
    <citation type="submission" date="2023-06" db="EMBL/GenBank/DDBJ databases">
        <title>Cytophagales bacterium Strain LB-30, isolated from soil.</title>
        <authorList>
            <person name="Liu B."/>
        </authorList>
    </citation>
    <scope>NUCLEOTIDE SEQUENCE</scope>
    <source>
        <strain evidence="2">LB-30</strain>
    </source>
</reference>
<keyword evidence="1" id="KW-0732">Signal</keyword>
<dbReference type="Proteomes" id="UP001168552">
    <property type="component" value="Unassembled WGS sequence"/>
</dbReference>
<evidence type="ECO:0000256" key="1">
    <source>
        <dbReference type="SAM" id="SignalP"/>
    </source>
</evidence>
<protein>
    <recommendedName>
        <fullName evidence="4">Lipocalin-like domain-containing protein</fullName>
    </recommendedName>
</protein>
<gene>
    <name evidence="2" type="ORF">QWY31_05285</name>
</gene>
<sequence>MKNILVLICLFFALFASAQSKKGKSERIQSSLPEKWFVNEAIMKGKQLGNVRIDDWEIEAIHFFKDSTVTIFGPKNENGGIIETSGVWSISDNGKVLSIKNRTSSYSKEEILKDIEFPMKLSTKSLRISFPIDIKYPPGNGLKGGIISSKVWVYYIKE</sequence>
<dbReference type="RefSeq" id="WP_320003427.1">
    <property type="nucleotide sequence ID" value="NZ_JAUHJS010000002.1"/>
</dbReference>
<organism evidence="2 3">
    <name type="scientific">Shiella aurantiaca</name>
    <dbReference type="NCBI Taxonomy" id="3058365"/>
    <lineage>
        <taxon>Bacteria</taxon>
        <taxon>Pseudomonadati</taxon>
        <taxon>Bacteroidota</taxon>
        <taxon>Cytophagia</taxon>
        <taxon>Cytophagales</taxon>
        <taxon>Shiellaceae</taxon>
        <taxon>Shiella</taxon>
    </lineage>
</organism>
<evidence type="ECO:0000313" key="3">
    <source>
        <dbReference type="Proteomes" id="UP001168552"/>
    </source>
</evidence>
<evidence type="ECO:0000313" key="2">
    <source>
        <dbReference type="EMBL" id="MDN4164903.1"/>
    </source>
</evidence>
<feature type="chain" id="PRO_5045998478" description="Lipocalin-like domain-containing protein" evidence="1">
    <location>
        <begin position="19"/>
        <end position="158"/>
    </location>
</feature>
<accession>A0ABT8F3E6</accession>
<evidence type="ECO:0008006" key="4">
    <source>
        <dbReference type="Google" id="ProtNLM"/>
    </source>
</evidence>
<comment type="caution">
    <text evidence="2">The sequence shown here is derived from an EMBL/GenBank/DDBJ whole genome shotgun (WGS) entry which is preliminary data.</text>
</comment>
<proteinExistence type="predicted"/>